<evidence type="ECO:0000313" key="3">
    <source>
        <dbReference type="Proteomes" id="UP000615446"/>
    </source>
</evidence>
<dbReference type="Gene3D" id="1.10.510.10">
    <property type="entry name" value="Transferase(Phosphotransferase) domain 1"/>
    <property type="match status" value="1"/>
</dbReference>
<proteinExistence type="predicted"/>
<organism evidence="2 3">
    <name type="scientific">Rhizophagus clarus</name>
    <dbReference type="NCBI Taxonomy" id="94130"/>
    <lineage>
        <taxon>Eukaryota</taxon>
        <taxon>Fungi</taxon>
        <taxon>Fungi incertae sedis</taxon>
        <taxon>Mucoromycota</taxon>
        <taxon>Glomeromycotina</taxon>
        <taxon>Glomeromycetes</taxon>
        <taxon>Glomerales</taxon>
        <taxon>Glomeraceae</taxon>
        <taxon>Rhizophagus</taxon>
    </lineage>
</organism>
<keyword evidence="2" id="KW-0808">Transferase</keyword>
<gene>
    <name evidence="2" type="ORF">RCL2_002238200</name>
</gene>
<comment type="caution">
    <text evidence="2">The sequence shown here is derived from an EMBL/GenBank/DDBJ whole genome shotgun (WGS) entry which is preliminary data.</text>
</comment>
<evidence type="ECO:0000259" key="1">
    <source>
        <dbReference type="PROSITE" id="PS50011"/>
    </source>
</evidence>
<dbReference type="AlphaFoldDB" id="A0A8H3QXL2"/>
<dbReference type="InterPro" id="IPR001245">
    <property type="entry name" value="Ser-Thr/Tyr_kinase_cat_dom"/>
</dbReference>
<name>A0A8H3QXL2_9GLOM</name>
<dbReference type="PANTHER" id="PTHR24345">
    <property type="entry name" value="SERINE/THREONINE-PROTEIN KINASE PLK"/>
    <property type="match status" value="1"/>
</dbReference>
<dbReference type="Proteomes" id="UP000615446">
    <property type="component" value="Unassembled WGS sequence"/>
</dbReference>
<dbReference type="EMBL" id="BLAL01000244">
    <property type="protein sequence ID" value="GES95721.1"/>
    <property type="molecule type" value="Genomic_DNA"/>
</dbReference>
<dbReference type="GO" id="GO:0005634">
    <property type="term" value="C:nucleus"/>
    <property type="evidence" value="ECO:0007669"/>
    <property type="project" value="TreeGrafter"/>
</dbReference>
<evidence type="ECO:0000313" key="2">
    <source>
        <dbReference type="EMBL" id="GES95721.1"/>
    </source>
</evidence>
<dbReference type="InterPro" id="IPR000719">
    <property type="entry name" value="Prot_kinase_dom"/>
</dbReference>
<dbReference type="InterPro" id="IPR011009">
    <property type="entry name" value="Kinase-like_dom_sf"/>
</dbReference>
<dbReference type="Pfam" id="PF07714">
    <property type="entry name" value="PK_Tyr_Ser-Thr"/>
    <property type="match status" value="1"/>
</dbReference>
<dbReference type="PROSITE" id="PS50011">
    <property type="entry name" value="PROTEIN_KINASE_DOM"/>
    <property type="match status" value="1"/>
</dbReference>
<dbReference type="SUPFAM" id="SSF56112">
    <property type="entry name" value="Protein kinase-like (PK-like)"/>
    <property type="match status" value="1"/>
</dbReference>
<protein>
    <submittedName>
        <fullName evidence="2">Kinase-like domain-containing protein</fullName>
    </submittedName>
</protein>
<keyword evidence="2" id="KW-0418">Kinase</keyword>
<feature type="domain" description="Protein kinase" evidence="1">
    <location>
        <begin position="76"/>
        <end position="255"/>
    </location>
</feature>
<dbReference type="GO" id="GO:0005524">
    <property type="term" value="F:ATP binding"/>
    <property type="evidence" value="ECO:0007669"/>
    <property type="project" value="InterPro"/>
</dbReference>
<accession>A0A8H3QXL2</accession>
<dbReference type="OrthoDB" id="6718656at2759"/>
<dbReference type="GO" id="GO:0004672">
    <property type="term" value="F:protein kinase activity"/>
    <property type="evidence" value="ECO:0007669"/>
    <property type="project" value="InterPro"/>
</dbReference>
<reference evidence="2" key="1">
    <citation type="submission" date="2019-10" db="EMBL/GenBank/DDBJ databases">
        <title>Conservation and host-specific expression of non-tandemly repeated heterogenous ribosome RNA gene in arbuscular mycorrhizal fungi.</title>
        <authorList>
            <person name="Maeda T."/>
            <person name="Kobayashi Y."/>
            <person name="Nakagawa T."/>
            <person name="Ezawa T."/>
            <person name="Yamaguchi K."/>
            <person name="Bino T."/>
            <person name="Nishimoto Y."/>
            <person name="Shigenobu S."/>
            <person name="Kawaguchi M."/>
        </authorList>
    </citation>
    <scope>NUCLEOTIDE SEQUENCE</scope>
    <source>
        <strain evidence="2">HR1</strain>
    </source>
</reference>
<sequence length="255" mass="29652">MFRDMGQPPLYGNCPDCKRQRTTVAWCKTCDVATLKENFCNWTSGYHMIDELIRYTQLNANESMDYLEWINFDQFDLIKNTKIQGAHSSIYSAIWMEGPRWNLDEVVEVWNRNGPIKVILKRLNNSHNMSQEFLNQLYRYHKCLQSGALADCFGITKDLTSHYILVMRYYENGNLYSYIDESMGNICWRDIIDILWSISIGLKFIHEHDLVHKNLHGGNILIENEMGSIDAKIADTGLYGPVDEQISSQQIYALV</sequence>